<protein>
    <submittedName>
        <fullName evidence="1">Uncharacterized protein</fullName>
    </submittedName>
</protein>
<dbReference type="RefSeq" id="WP_190407310.1">
    <property type="nucleotide sequence ID" value="NZ_JACJRF010000017.1"/>
</dbReference>
<name>A0ABR8CQW2_9NOST</name>
<keyword evidence="2" id="KW-1185">Reference proteome</keyword>
<reference evidence="1 2" key="1">
    <citation type="journal article" date="2020" name="ISME J.">
        <title>Comparative genomics reveals insights into cyanobacterial evolution and habitat adaptation.</title>
        <authorList>
            <person name="Chen M.Y."/>
            <person name="Teng W.K."/>
            <person name="Zhao L."/>
            <person name="Hu C.X."/>
            <person name="Zhou Y.K."/>
            <person name="Han B.P."/>
            <person name="Song L.R."/>
            <person name="Shu W.S."/>
        </authorList>
    </citation>
    <scope>NUCLEOTIDE SEQUENCE [LARGE SCALE GENOMIC DNA]</scope>
    <source>
        <strain evidence="1 2">FACHB-260</strain>
    </source>
</reference>
<organism evidence="1 2">
    <name type="scientific">Anabaena subtropica FACHB-260</name>
    <dbReference type="NCBI Taxonomy" id="2692884"/>
    <lineage>
        <taxon>Bacteria</taxon>
        <taxon>Bacillati</taxon>
        <taxon>Cyanobacteriota</taxon>
        <taxon>Cyanophyceae</taxon>
        <taxon>Nostocales</taxon>
        <taxon>Nostocaceae</taxon>
        <taxon>Anabaena</taxon>
    </lineage>
</organism>
<comment type="caution">
    <text evidence="1">The sequence shown here is derived from an EMBL/GenBank/DDBJ whole genome shotgun (WGS) entry which is preliminary data.</text>
</comment>
<dbReference type="EMBL" id="JACJRF010000017">
    <property type="protein sequence ID" value="MBD2344855.1"/>
    <property type="molecule type" value="Genomic_DNA"/>
</dbReference>
<sequence>MLDVKNEYLYHLLERIKQRPGMYIGQCSITRLNMLLVGYSQARMELGLPRTKQEKNFDNFQEWVQNKFNINTSQSWDSIILANSTDEKDAFYKFFQLFEQFLHGVTNTANLELTTKSNPDYSSI</sequence>
<gene>
    <name evidence="1" type="ORF">H6G18_11945</name>
</gene>
<evidence type="ECO:0000313" key="2">
    <source>
        <dbReference type="Proteomes" id="UP000607281"/>
    </source>
</evidence>
<accession>A0ABR8CQW2</accession>
<evidence type="ECO:0000313" key="1">
    <source>
        <dbReference type="EMBL" id="MBD2344855.1"/>
    </source>
</evidence>
<dbReference type="Proteomes" id="UP000607281">
    <property type="component" value="Unassembled WGS sequence"/>
</dbReference>
<proteinExistence type="predicted"/>